<feature type="transmembrane region" description="Helical" evidence="2">
    <location>
        <begin position="269"/>
        <end position="289"/>
    </location>
</feature>
<feature type="transmembrane region" description="Helical" evidence="2">
    <location>
        <begin position="179"/>
        <end position="201"/>
    </location>
</feature>
<evidence type="ECO:0000256" key="2">
    <source>
        <dbReference type="SAM" id="Phobius"/>
    </source>
</evidence>
<dbReference type="EMBL" id="BAAAHH010000038">
    <property type="protein sequence ID" value="GAA0965386.1"/>
    <property type="molecule type" value="Genomic_DNA"/>
</dbReference>
<evidence type="ECO:0000313" key="3">
    <source>
        <dbReference type="EMBL" id="GAA0965386.1"/>
    </source>
</evidence>
<feature type="transmembrane region" description="Helical" evidence="2">
    <location>
        <begin position="206"/>
        <end position="224"/>
    </location>
</feature>
<accession>A0ABN1RVQ3</accession>
<protein>
    <recommendedName>
        <fullName evidence="5">TrbL/VirB6 plasmid conjugal transfer protein</fullName>
    </recommendedName>
</protein>
<feature type="compositionally biased region" description="Polar residues" evidence="1">
    <location>
        <begin position="347"/>
        <end position="359"/>
    </location>
</feature>
<evidence type="ECO:0000313" key="4">
    <source>
        <dbReference type="Proteomes" id="UP001500665"/>
    </source>
</evidence>
<proteinExistence type="predicted"/>
<keyword evidence="4" id="KW-1185">Reference proteome</keyword>
<name>A0ABN1RVQ3_9ACTN</name>
<keyword evidence="2" id="KW-1133">Transmembrane helix</keyword>
<evidence type="ECO:0008006" key="5">
    <source>
        <dbReference type="Google" id="ProtNLM"/>
    </source>
</evidence>
<organism evidence="3 4">
    <name type="scientific">Actinocorallia libanotica</name>
    <dbReference type="NCBI Taxonomy" id="46162"/>
    <lineage>
        <taxon>Bacteria</taxon>
        <taxon>Bacillati</taxon>
        <taxon>Actinomycetota</taxon>
        <taxon>Actinomycetes</taxon>
        <taxon>Streptosporangiales</taxon>
        <taxon>Thermomonosporaceae</taxon>
        <taxon>Actinocorallia</taxon>
    </lineage>
</organism>
<comment type="caution">
    <text evidence="3">The sequence shown here is derived from an EMBL/GenBank/DDBJ whole genome shotgun (WGS) entry which is preliminary data.</text>
</comment>
<gene>
    <name evidence="3" type="ORF">GCM10009550_65450</name>
</gene>
<dbReference type="RefSeq" id="WP_344245453.1">
    <property type="nucleotide sequence ID" value="NZ_BAAAHH010000038.1"/>
</dbReference>
<keyword evidence="2" id="KW-0812">Transmembrane</keyword>
<keyword evidence="2" id="KW-0472">Membrane</keyword>
<feature type="transmembrane region" description="Helical" evidence="2">
    <location>
        <begin position="118"/>
        <end position="142"/>
    </location>
</feature>
<feature type="compositionally biased region" description="Polar residues" evidence="1">
    <location>
        <begin position="377"/>
        <end position="395"/>
    </location>
</feature>
<feature type="region of interest" description="Disordered" evidence="1">
    <location>
        <begin position="347"/>
        <end position="457"/>
    </location>
</feature>
<sequence>MRAPDDCEFFRFPCIAPETTPEVEKLQEKARDFFIPDSVQDFGTNTMDAVGRAFQESVGWFFKETSSWWVQIDSPDLAQEQAVGHLQNLFQPVQLTVAVLAMLLAAGKMALTRKADPLIGVGSGLALVAVVAAIGVTLPNLLLRWVDEWTEWVLTASTGDAFAERMTGIVLASEAVPGVLAFVLGLVALVIGGIQAILLLFRQSSLIILAGVLPLAAAGALAPATRDWLKKVTGWMLSMIFYPAAAAAVYAAAFTLIGTGKGLRTTLMGLSMLVLALVAFPVLLKFFTWTTGADSSGGGGGLLSAIIGGATAIGASRGLGPVGAAVGSAASGVAKAAEHAGHLDQQLSATQPQGSNSPPSADRPGRQEQATAEGATNARQQEGSAPPGSGNQNAEQRPGNAQLGTNPGQPAPPPPSGSAPTGSGQRPANDRFPSAAPITWRKQAEDNGPSGAGGRRV</sequence>
<feature type="transmembrane region" description="Helical" evidence="2">
    <location>
        <begin position="236"/>
        <end position="257"/>
    </location>
</feature>
<reference evidence="3 4" key="1">
    <citation type="journal article" date="2019" name="Int. J. Syst. Evol. Microbiol.">
        <title>The Global Catalogue of Microorganisms (GCM) 10K type strain sequencing project: providing services to taxonomists for standard genome sequencing and annotation.</title>
        <authorList>
            <consortium name="The Broad Institute Genomics Platform"/>
            <consortium name="The Broad Institute Genome Sequencing Center for Infectious Disease"/>
            <person name="Wu L."/>
            <person name="Ma J."/>
        </authorList>
    </citation>
    <scope>NUCLEOTIDE SEQUENCE [LARGE SCALE GENOMIC DNA]</scope>
    <source>
        <strain evidence="3 4">JCM 10696</strain>
    </source>
</reference>
<dbReference type="Proteomes" id="UP001500665">
    <property type="component" value="Unassembled WGS sequence"/>
</dbReference>
<evidence type="ECO:0000256" key="1">
    <source>
        <dbReference type="SAM" id="MobiDB-lite"/>
    </source>
</evidence>